<keyword evidence="3" id="KW-1185">Reference proteome</keyword>
<dbReference type="AlphaFoldDB" id="A0A8J3LA83"/>
<organism evidence="2 3">
    <name type="scientific">Catellatospora methionotrophica</name>
    <dbReference type="NCBI Taxonomy" id="121620"/>
    <lineage>
        <taxon>Bacteria</taxon>
        <taxon>Bacillati</taxon>
        <taxon>Actinomycetota</taxon>
        <taxon>Actinomycetes</taxon>
        <taxon>Micromonosporales</taxon>
        <taxon>Micromonosporaceae</taxon>
        <taxon>Catellatospora</taxon>
    </lineage>
</organism>
<dbReference type="InterPro" id="IPR002213">
    <property type="entry name" value="UDP_glucos_trans"/>
</dbReference>
<name>A0A8J3LA83_9ACTN</name>
<protein>
    <submittedName>
        <fullName evidence="2">Glycosyl transferase</fullName>
    </submittedName>
</protein>
<dbReference type="Pfam" id="PF06722">
    <property type="entry name" value="EryCIII-like_C"/>
    <property type="match status" value="1"/>
</dbReference>
<dbReference type="Gene3D" id="3.40.50.2000">
    <property type="entry name" value="Glycogen Phosphorylase B"/>
    <property type="match status" value="2"/>
</dbReference>
<dbReference type="GO" id="GO:0008194">
    <property type="term" value="F:UDP-glycosyltransferase activity"/>
    <property type="evidence" value="ECO:0007669"/>
    <property type="project" value="InterPro"/>
</dbReference>
<dbReference type="GO" id="GO:0016758">
    <property type="term" value="F:hexosyltransferase activity"/>
    <property type="evidence" value="ECO:0007669"/>
    <property type="project" value="UniProtKB-ARBA"/>
</dbReference>
<evidence type="ECO:0000313" key="2">
    <source>
        <dbReference type="EMBL" id="GIG11964.1"/>
    </source>
</evidence>
<dbReference type="EMBL" id="BONJ01000001">
    <property type="protein sequence ID" value="GIG11964.1"/>
    <property type="molecule type" value="Genomic_DNA"/>
</dbReference>
<dbReference type="GO" id="GO:0017000">
    <property type="term" value="P:antibiotic biosynthetic process"/>
    <property type="evidence" value="ECO:0007669"/>
    <property type="project" value="UniProtKB-ARBA"/>
</dbReference>
<dbReference type="CDD" id="cd03784">
    <property type="entry name" value="GT1_Gtf-like"/>
    <property type="match status" value="1"/>
</dbReference>
<reference evidence="2" key="1">
    <citation type="submission" date="2021-01" db="EMBL/GenBank/DDBJ databases">
        <title>Whole genome shotgun sequence of Catellatospora methionotrophica NBRC 14553.</title>
        <authorList>
            <person name="Komaki H."/>
            <person name="Tamura T."/>
        </authorList>
    </citation>
    <scope>NUCLEOTIDE SEQUENCE</scope>
    <source>
        <strain evidence="2">NBRC 14553</strain>
    </source>
</reference>
<evidence type="ECO:0000259" key="1">
    <source>
        <dbReference type="Pfam" id="PF06722"/>
    </source>
</evidence>
<dbReference type="InterPro" id="IPR050426">
    <property type="entry name" value="Glycosyltransferase_28"/>
</dbReference>
<dbReference type="Proteomes" id="UP000660339">
    <property type="component" value="Unassembled WGS sequence"/>
</dbReference>
<proteinExistence type="predicted"/>
<dbReference type="InterPro" id="IPR010610">
    <property type="entry name" value="EryCIII-like_C"/>
</dbReference>
<sequence length="413" mass="42838">MSAVAGELADRGHEVLAYTGAKYEQRFRAVGAQWLPWQRATDFDDSDLAATFPPVGDGKGLRGGMANVEHVLMGTGAGQAADLLAEVARRPADLLVTDHLAFGAALAGETLGLPWASVSVTPLPLESRELPPPGFPAMPARGPLGRVRDRALRSAVHAMTGRLLSPMLNRMRAGAGLPPTTGGMDSLLSPHLILAQGVVGLEYPRTDLPPYVHFVGRLAAAPAAQELPPWWAEVESARSAGLPVVHVTQGTLDVDLSDLLKPAIAGLGGERVLVVCTTGGAPVDALGPLPDNVRAARFLPHDRLLPLTDVMVTNGGWGGVLAAVQAGVPLVVAGASLDKPEVARRVAWSGVGRNLHTGRPGAARVRRAVRQVLARPELAGRARELGVRMAAAGGAGAAATLLEGLIGERVAGR</sequence>
<dbReference type="PANTHER" id="PTHR48050:SF13">
    <property type="entry name" value="STEROL 3-BETA-GLUCOSYLTRANSFERASE UGT80A2"/>
    <property type="match status" value="1"/>
</dbReference>
<comment type="caution">
    <text evidence="2">The sequence shown here is derived from an EMBL/GenBank/DDBJ whole genome shotgun (WGS) entry which is preliminary data.</text>
</comment>
<keyword evidence="2" id="KW-0808">Transferase</keyword>
<dbReference type="SUPFAM" id="SSF53756">
    <property type="entry name" value="UDP-Glycosyltransferase/glycogen phosphorylase"/>
    <property type="match status" value="1"/>
</dbReference>
<evidence type="ECO:0000313" key="3">
    <source>
        <dbReference type="Proteomes" id="UP000660339"/>
    </source>
</evidence>
<accession>A0A8J3LA83</accession>
<gene>
    <name evidence="2" type="ORF">Cme02nite_02960</name>
</gene>
<dbReference type="PANTHER" id="PTHR48050">
    <property type="entry name" value="STEROL 3-BETA-GLUCOSYLTRANSFERASE"/>
    <property type="match status" value="1"/>
</dbReference>
<feature type="domain" description="Erythromycin biosynthesis protein CIII-like C-terminal" evidence="1">
    <location>
        <begin position="283"/>
        <end position="391"/>
    </location>
</feature>